<name>A0AAX0S0D0_9BACI</name>
<dbReference type="AlphaFoldDB" id="A0AAX0S0D0"/>
<dbReference type="EMBL" id="CP030926">
    <property type="protein sequence ID" value="AXN37089.1"/>
    <property type="molecule type" value="Genomic_DNA"/>
</dbReference>
<proteinExistence type="predicted"/>
<evidence type="ECO:0000313" key="4">
    <source>
        <dbReference type="Proteomes" id="UP000220106"/>
    </source>
</evidence>
<gene>
    <name evidence="3" type="ORF">CN689_14555</name>
    <name evidence="2" type="ORF">DTO10_00920</name>
</gene>
<dbReference type="GeneID" id="95396810"/>
<evidence type="ECO:0000313" key="3">
    <source>
        <dbReference type="EMBL" id="PEJ32345.1"/>
    </source>
</evidence>
<feature type="compositionally biased region" description="Basic and acidic residues" evidence="1">
    <location>
        <begin position="127"/>
        <end position="138"/>
    </location>
</feature>
<dbReference type="Proteomes" id="UP000220106">
    <property type="component" value="Unassembled WGS sequence"/>
</dbReference>
<reference evidence="3 4" key="1">
    <citation type="submission" date="2017-09" db="EMBL/GenBank/DDBJ databases">
        <title>Large-scale bioinformatics analysis of Bacillus genomes uncovers conserved roles of natural products in bacterial physiology.</title>
        <authorList>
            <consortium name="Agbiome Team Llc"/>
            <person name="Bleich R.M."/>
            <person name="Kirk G.J."/>
            <person name="Santa Maria K.C."/>
            <person name="Allen S.E."/>
            <person name="Farag S."/>
            <person name="Shank E.A."/>
            <person name="Bowers A."/>
        </authorList>
    </citation>
    <scope>NUCLEOTIDE SEQUENCE [LARGE SCALE GENOMIC DNA]</scope>
    <source>
        <strain evidence="3 4">AFS003229</strain>
    </source>
</reference>
<dbReference type="RefSeq" id="WP_098176398.1">
    <property type="nucleotide sequence ID" value="NZ_CP030926.1"/>
</dbReference>
<evidence type="ECO:0000256" key="1">
    <source>
        <dbReference type="SAM" id="MobiDB-lite"/>
    </source>
</evidence>
<dbReference type="Proteomes" id="UP000260457">
    <property type="component" value="Chromosome"/>
</dbReference>
<keyword evidence="5" id="KW-1185">Reference proteome</keyword>
<dbReference type="EMBL" id="NUEQ01000025">
    <property type="protein sequence ID" value="PEJ32345.1"/>
    <property type="molecule type" value="Genomic_DNA"/>
</dbReference>
<reference evidence="2 5" key="2">
    <citation type="submission" date="2018-07" db="EMBL/GenBank/DDBJ databases">
        <title>The molecular basis for the intramolecular migration of carboxyl group in the catabolism of para-hydroxybenzoate via gentisate.</title>
        <authorList>
            <person name="Zhao H."/>
            <person name="Xu Y."/>
            <person name="Lin S."/>
            <person name="Spain J.C."/>
            <person name="Zhou N.-Y."/>
        </authorList>
    </citation>
    <scope>NUCLEOTIDE SEQUENCE [LARGE SCALE GENOMIC DNA]</scope>
    <source>
        <strain evidence="2 5">PHB-7a</strain>
    </source>
</reference>
<evidence type="ECO:0000313" key="2">
    <source>
        <dbReference type="EMBL" id="AXN37089.1"/>
    </source>
</evidence>
<organism evidence="3 4">
    <name type="scientific">Peribacillus butanolivorans</name>
    <dbReference type="NCBI Taxonomy" id="421767"/>
    <lineage>
        <taxon>Bacteria</taxon>
        <taxon>Bacillati</taxon>
        <taxon>Bacillota</taxon>
        <taxon>Bacilli</taxon>
        <taxon>Bacillales</taxon>
        <taxon>Bacillaceae</taxon>
        <taxon>Peribacillus</taxon>
    </lineage>
</organism>
<dbReference type="KEGG" id="pbut:DTO10_00920"/>
<accession>A0AAX0S0D0</accession>
<protein>
    <submittedName>
        <fullName evidence="3">Uncharacterized protein</fullName>
    </submittedName>
</protein>
<feature type="region of interest" description="Disordered" evidence="1">
    <location>
        <begin position="125"/>
        <end position="153"/>
    </location>
</feature>
<evidence type="ECO:0000313" key="5">
    <source>
        <dbReference type="Proteomes" id="UP000260457"/>
    </source>
</evidence>
<sequence>MTEKKSDLYKELKVFGKQKEQQLNSKIQELINNRELIESVSRSSQMQVPEIIKMQEASERRSIIMNYPTKKDVANIAKLVLQLEEKIDKLEELLSTVIPERNGYLRSQPSLSDLGVVYSLGSKKMKSREEANKKEGSKKMNSRGESNKKEENKKRILDLINQLQDLKFVGQRNRNV</sequence>